<dbReference type="GO" id="GO:0005737">
    <property type="term" value="C:cytoplasm"/>
    <property type="evidence" value="ECO:0007669"/>
    <property type="project" value="UniProtKB-SubCell"/>
</dbReference>
<dbReference type="GO" id="GO:0034599">
    <property type="term" value="P:cellular response to oxidative stress"/>
    <property type="evidence" value="ECO:0007669"/>
    <property type="project" value="InterPro"/>
</dbReference>
<keyword evidence="6" id="KW-1185">Reference proteome</keyword>
<evidence type="ECO:0000256" key="2">
    <source>
        <dbReference type="ARBA" id="ARBA00022490"/>
    </source>
</evidence>
<sequence length="200" mass="22696">MALNFKEALQNRRTYYTISNKSLISDKEIEDIVKFAVTHVPSSFNSQSTRVVLLLGENHKKIWEITKETLRKIVPAEAFKSTEDKIDGSFAAGYGTVLYFEDQSVVKGLQDAFPAYSDNFPVWSNHTSAMHQFAIWTMLEEAGFGASLQHYNPLIDEEVVKTWNLPSTWKLVAQMPFGVPTQGPGEKSFQPIDERVKVFK</sequence>
<protein>
    <recommendedName>
        <fullName evidence="4">Nitroreductase domain-containing protein</fullName>
    </recommendedName>
</protein>
<dbReference type="Proteomes" id="UP000184509">
    <property type="component" value="Unassembled WGS sequence"/>
</dbReference>
<dbReference type="Gene3D" id="3.40.109.10">
    <property type="entry name" value="NADH Oxidase"/>
    <property type="match status" value="1"/>
</dbReference>
<dbReference type="AlphaFoldDB" id="A0A1M5BMI5"/>
<keyword evidence="2" id="KW-0963">Cytoplasm</keyword>
<dbReference type="Pfam" id="PF00881">
    <property type="entry name" value="Nitroreductase"/>
    <property type="match status" value="1"/>
</dbReference>
<dbReference type="FunFam" id="3.40.109.10:FF:000001">
    <property type="entry name" value="Nitroreductase family"/>
    <property type="match status" value="1"/>
</dbReference>
<dbReference type="PANTHER" id="PTHR43035">
    <property type="entry name" value="FATTY ACID REPRESSION MUTANT PROTEIN 2-RELATED"/>
    <property type="match status" value="1"/>
</dbReference>
<dbReference type="RefSeq" id="WP_073401525.1">
    <property type="nucleotide sequence ID" value="NZ_FQTV01000008.1"/>
</dbReference>
<name>A0A1M5BMI5_9BACE</name>
<dbReference type="InterPro" id="IPR000415">
    <property type="entry name" value="Nitroreductase-like"/>
</dbReference>
<dbReference type="OrthoDB" id="9810617at2"/>
<evidence type="ECO:0000256" key="3">
    <source>
        <dbReference type="ARBA" id="ARBA00023002"/>
    </source>
</evidence>
<dbReference type="PANTHER" id="PTHR43035:SF1">
    <property type="entry name" value="FATTY ACID REPRESSION MUTANT PROTEIN 2-RELATED"/>
    <property type="match status" value="1"/>
</dbReference>
<dbReference type="SUPFAM" id="SSF55469">
    <property type="entry name" value="FMN-dependent nitroreductase-like"/>
    <property type="match status" value="1"/>
</dbReference>
<reference evidence="5 6" key="1">
    <citation type="submission" date="2016-11" db="EMBL/GenBank/DDBJ databases">
        <authorList>
            <person name="Jaros S."/>
            <person name="Januszkiewicz K."/>
            <person name="Wedrychowicz H."/>
        </authorList>
    </citation>
    <scope>NUCLEOTIDE SEQUENCE [LARGE SCALE GENOMIC DNA]</scope>
    <source>
        <strain evidence="5 6">DSM 26991</strain>
    </source>
</reference>
<evidence type="ECO:0000256" key="1">
    <source>
        <dbReference type="ARBA" id="ARBA00004496"/>
    </source>
</evidence>
<dbReference type="GO" id="GO:0016491">
    <property type="term" value="F:oxidoreductase activity"/>
    <property type="evidence" value="ECO:0007669"/>
    <property type="project" value="UniProtKB-KW"/>
</dbReference>
<dbReference type="InterPro" id="IPR029479">
    <property type="entry name" value="Nitroreductase"/>
</dbReference>
<dbReference type="CDD" id="cd02140">
    <property type="entry name" value="Frm2-like"/>
    <property type="match status" value="1"/>
</dbReference>
<proteinExistence type="predicted"/>
<dbReference type="InterPro" id="IPR033877">
    <property type="entry name" value="Frm2/Hbn1"/>
</dbReference>
<evidence type="ECO:0000313" key="5">
    <source>
        <dbReference type="EMBL" id="SHF43718.1"/>
    </source>
</evidence>
<accession>A0A1M5BMI5</accession>
<dbReference type="EMBL" id="FQTV01000008">
    <property type="protein sequence ID" value="SHF43718.1"/>
    <property type="molecule type" value="Genomic_DNA"/>
</dbReference>
<keyword evidence="3" id="KW-0560">Oxidoreductase</keyword>
<gene>
    <name evidence="5" type="ORF">SAMN05444405_108165</name>
</gene>
<organism evidence="5 6">
    <name type="scientific">Bacteroides luti</name>
    <dbReference type="NCBI Taxonomy" id="1297750"/>
    <lineage>
        <taxon>Bacteria</taxon>
        <taxon>Pseudomonadati</taxon>
        <taxon>Bacteroidota</taxon>
        <taxon>Bacteroidia</taxon>
        <taxon>Bacteroidales</taxon>
        <taxon>Bacteroidaceae</taxon>
        <taxon>Bacteroides</taxon>
    </lineage>
</organism>
<evidence type="ECO:0000313" key="6">
    <source>
        <dbReference type="Proteomes" id="UP000184509"/>
    </source>
</evidence>
<feature type="domain" description="Nitroreductase" evidence="4">
    <location>
        <begin position="10"/>
        <end position="178"/>
    </location>
</feature>
<comment type="subcellular location">
    <subcellularLocation>
        <location evidence="1">Cytoplasm</location>
    </subcellularLocation>
</comment>
<evidence type="ECO:0000259" key="4">
    <source>
        <dbReference type="Pfam" id="PF00881"/>
    </source>
</evidence>